<name>A0A023DYP3_9PROT</name>
<organism evidence="1 2">
    <name type="scientific">Holospora elegans E1</name>
    <dbReference type="NCBI Taxonomy" id="1427503"/>
    <lineage>
        <taxon>Bacteria</taxon>
        <taxon>Pseudomonadati</taxon>
        <taxon>Pseudomonadota</taxon>
        <taxon>Alphaproteobacteria</taxon>
        <taxon>Holosporales</taxon>
        <taxon>Holosporaceae</taxon>
        <taxon>Holospora</taxon>
    </lineage>
</organism>
<evidence type="ECO:0000313" key="2">
    <source>
        <dbReference type="Proteomes" id="UP000024842"/>
    </source>
</evidence>
<protein>
    <submittedName>
        <fullName evidence="1">Uncharacterized protein</fullName>
    </submittedName>
</protein>
<reference evidence="1 2" key="1">
    <citation type="journal article" date="2014" name="FEMS Microbiol. Lett.">
        <title>Draft genome sequences of three Holospora species (Holospora obtusa, Holospora undulata, and Holospora elegans), endonuclear symbiotic bacteria of the ciliate Paramecium caudatum.</title>
        <authorList>
            <person name="Dohra H."/>
            <person name="Tanaka K."/>
            <person name="Suzuki T."/>
            <person name="Fujishima M."/>
            <person name="Suzuki H."/>
        </authorList>
    </citation>
    <scope>NUCLEOTIDE SEQUENCE [LARGE SCALE GENOMIC DNA]</scope>
    <source>
        <strain evidence="1 2">E1</strain>
    </source>
</reference>
<dbReference type="AlphaFoldDB" id="A0A023DYP3"/>
<dbReference type="EMBL" id="BAUP01000064">
    <property type="protein sequence ID" value="GAJ46125.1"/>
    <property type="molecule type" value="Genomic_DNA"/>
</dbReference>
<keyword evidence="2" id="KW-1185">Reference proteome</keyword>
<dbReference type="Proteomes" id="UP000024842">
    <property type="component" value="Unassembled WGS sequence"/>
</dbReference>
<proteinExistence type="predicted"/>
<sequence length="42" mass="4974">MARSDYLFEKAIFDLFQIDCGTFYTRKLYCIGKLEGEKISKM</sequence>
<accession>A0A023DYP3</accession>
<evidence type="ECO:0000313" key="1">
    <source>
        <dbReference type="EMBL" id="GAJ46125.1"/>
    </source>
</evidence>
<gene>
    <name evidence="1" type="ORF">HE1_00448</name>
</gene>
<comment type="caution">
    <text evidence="1">The sequence shown here is derived from an EMBL/GenBank/DDBJ whole genome shotgun (WGS) entry which is preliminary data.</text>
</comment>